<evidence type="ECO:0000256" key="2">
    <source>
        <dbReference type="ARBA" id="ARBA00004421"/>
    </source>
</evidence>
<reference evidence="8" key="5">
    <citation type="submission" date="2015-06" db="UniProtKB">
        <authorList>
            <consortium name="EnsemblFungi"/>
        </authorList>
    </citation>
    <scope>IDENTIFICATION</scope>
    <source>
        <strain evidence="8">ATCC 64411</strain>
    </source>
</reference>
<dbReference type="EMBL" id="ADBL01000853">
    <property type="status" value="NOT_ANNOTATED_CDS"/>
    <property type="molecule type" value="Genomic_DNA"/>
</dbReference>
<dbReference type="Pfam" id="PF12634">
    <property type="entry name" value="Inp1"/>
    <property type="match status" value="1"/>
</dbReference>
<evidence type="ECO:0000313" key="8">
    <source>
        <dbReference type="EnsemblFungi" id="MAPG_03563T0"/>
    </source>
</evidence>
<sequence>MDYARPPGSAFATPRRAATNPLPLRSGSRSQSPSPAAPAATPSGGIETLYSHPSVKIIAFSAGPRTLFAVGASGRGLVAPVDDIEPGTLPWSSQLERTIAVGPFRIYRAPGSVAFLNCGSALQPILPKSQCWCIDEISSKFVLQIRRPQYWRIEIPIGAADQAQALRDVFDKVLQFEKTPCPFQRAFHVELPEPSQIPVKKRPWAPTRRTSLQLPPTPISPEDLTPRAPLMGERTRATSFARNVDSPGALTPTLTPPTLTPTLPTIAKTSQEEVSKNGQHVKVEASKNSDPVKVADSPITNAITQQHPGFQASRSVMPPPQLSLLTSSPPRSIATTQSTRSLSGEDEEEASATTSPTNSSASFHSMRSWNNSPSRLLPPSPPMSNPNSPRTFPYPHENIPLPRRSSCEEQPSGDSALVDRLDECAVEDDCPSDAGADNQFLACASSPSDGCSVVSFEDASQVLETSAGTASAAVCSATRSRSNSPPRTRPRLRRRATSRSSISSSVGQYRALSPLPPGVNLFNPSRFHRSMADTPERAKTRMEAVRRIPSAIIHRTCEILLSPPGHLVSLMLKVAARIAAGEWRGLVFGIGEGGEKIPVQWDYSDSDSPAMPGQWDAESSLLYADAAPTPTRTGWESGGSLGRAASAILRSSTSPAAWNADNDDNDDDDNDVKHPDDGLDGDWSQRWTVD</sequence>
<proteinExistence type="inferred from homology"/>
<feature type="compositionally biased region" description="Low complexity" evidence="6">
    <location>
        <begin position="476"/>
        <end position="486"/>
    </location>
</feature>
<dbReference type="AlphaFoldDB" id="A0A0C4DUC5"/>
<feature type="compositionally biased region" description="Low complexity" evidence="6">
    <location>
        <begin position="351"/>
        <end position="362"/>
    </location>
</feature>
<dbReference type="EnsemblFungi" id="MAPG_03563T0">
    <property type="protein sequence ID" value="MAPG_03563T0"/>
    <property type="gene ID" value="MAPG_03563"/>
</dbReference>
<dbReference type="VEuPathDB" id="FungiDB:MAPG_03563"/>
<dbReference type="Proteomes" id="UP000011715">
    <property type="component" value="Unassembled WGS sequence"/>
</dbReference>
<evidence type="ECO:0000313" key="7">
    <source>
        <dbReference type="EMBL" id="KLU84522.1"/>
    </source>
</evidence>
<dbReference type="GO" id="GO:0045033">
    <property type="term" value="P:peroxisome inheritance"/>
    <property type="evidence" value="ECO:0007669"/>
    <property type="project" value="InterPro"/>
</dbReference>
<evidence type="ECO:0000313" key="9">
    <source>
        <dbReference type="Proteomes" id="UP000011715"/>
    </source>
</evidence>
<reference evidence="7" key="3">
    <citation type="submission" date="2011-03" db="EMBL/GenBank/DDBJ databases">
        <title>Annotation of Magnaporthe poae ATCC 64411.</title>
        <authorList>
            <person name="Ma L.-J."/>
            <person name="Dead R."/>
            <person name="Young S.K."/>
            <person name="Zeng Q."/>
            <person name="Gargeya S."/>
            <person name="Fitzgerald M."/>
            <person name="Haas B."/>
            <person name="Abouelleil A."/>
            <person name="Alvarado L."/>
            <person name="Arachchi H.M."/>
            <person name="Berlin A."/>
            <person name="Brown A."/>
            <person name="Chapman S.B."/>
            <person name="Chen Z."/>
            <person name="Dunbar C."/>
            <person name="Freedman E."/>
            <person name="Gearin G."/>
            <person name="Gellesch M."/>
            <person name="Goldberg J."/>
            <person name="Griggs A."/>
            <person name="Gujja S."/>
            <person name="Heiman D."/>
            <person name="Howarth C."/>
            <person name="Larson L."/>
            <person name="Lui A."/>
            <person name="MacDonald P.J.P."/>
            <person name="Mehta T."/>
            <person name="Montmayeur A."/>
            <person name="Murphy C."/>
            <person name="Neiman D."/>
            <person name="Pearson M."/>
            <person name="Priest M."/>
            <person name="Roberts A."/>
            <person name="Saif S."/>
            <person name="Shea T."/>
            <person name="Shenoy N."/>
            <person name="Sisk P."/>
            <person name="Stolte C."/>
            <person name="Sykes S."/>
            <person name="Yandava C."/>
            <person name="Wortman J."/>
            <person name="Nusbaum C."/>
            <person name="Birren B."/>
        </authorList>
    </citation>
    <scope>NUCLEOTIDE SEQUENCE</scope>
    <source>
        <strain evidence="7">ATCC 64411</strain>
    </source>
</reference>
<reference evidence="7" key="2">
    <citation type="submission" date="2010-05" db="EMBL/GenBank/DDBJ databases">
        <title>The Genome Sequence of Magnaporthe poae strain ATCC 64411.</title>
        <authorList>
            <consortium name="The Broad Institute Genome Sequencing Platform"/>
            <consortium name="Broad Institute Genome Sequencing Center for Infectious Disease"/>
            <person name="Ma L.-J."/>
            <person name="Dead R."/>
            <person name="Young S."/>
            <person name="Zeng Q."/>
            <person name="Koehrsen M."/>
            <person name="Alvarado L."/>
            <person name="Berlin A."/>
            <person name="Chapman S.B."/>
            <person name="Chen Z."/>
            <person name="Freedman E."/>
            <person name="Gellesch M."/>
            <person name="Goldberg J."/>
            <person name="Griggs A."/>
            <person name="Gujja S."/>
            <person name="Heilman E.R."/>
            <person name="Heiman D."/>
            <person name="Hepburn T."/>
            <person name="Howarth C."/>
            <person name="Jen D."/>
            <person name="Larson L."/>
            <person name="Mehta T."/>
            <person name="Neiman D."/>
            <person name="Pearson M."/>
            <person name="Roberts A."/>
            <person name="Saif S."/>
            <person name="Shea T."/>
            <person name="Shenoy N."/>
            <person name="Sisk P."/>
            <person name="Stolte C."/>
            <person name="Sykes S."/>
            <person name="Walk T."/>
            <person name="White J."/>
            <person name="Yandava C."/>
            <person name="Haas B."/>
            <person name="Nusbaum C."/>
            <person name="Birren B."/>
        </authorList>
    </citation>
    <scope>NUCLEOTIDE SEQUENCE</scope>
    <source>
        <strain evidence="7">ATCC 64411</strain>
    </source>
</reference>
<gene>
    <name evidence="7" type="ORF">MAPG_03563</name>
</gene>
<keyword evidence="5" id="KW-0472">Membrane</keyword>
<evidence type="ECO:0000256" key="5">
    <source>
        <dbReference type="ARBA" id="ARBA00023136"/>
    </source>
</evidence>
<dbReference type="OrthoDB" id="4097008at2759"/>
<feature type="region of interest" description="Disordered" evidence="6">
    <location>
        <begin position="1"/>
        <end position="43"/>
    </location>
</feature>
<organism evidence="8 9">
    <name type="scientific">Magnaporthiopsis poae (strain ATCC 64411 / 73-15)</name>
    <name type="common">Kentucky bluegrass fungus</name>
    <name type="synonym">Magnaporthe poae</name>
    <dbReference type="NCBI Taxonomy" id="644358"/>
    <lineage>
        <taxon>Eukaryota</taxon>
        <taxon>Fungi</taxon>
        <taxon>Dikarya</taxon>
        <taxon>Ascomycota</taxon>
        <taxon>Pezizomycotina</taxon>
        <taxon>Sordariomycetes</taxon>
        <taxon>Sordariomycetidae</taxon>
        <taxon>Magnaporthales</taxon>
        <taxon>Magnaporthaceae</taxon>
        <taxon>Magnaporthiopsis</taxon>
    </lineage>
</organism>
<protein>
    <recommendedName>
        <fullName evidence="4">Inheritance of peroxisomes protein 1</fullName>
    </recommendedName>
</protein>
<comment type="function">
    <text evidence="1">Required for peroxisome inheritance.</text>
</comment>
<evidence type="ECO:0000256" key="6">
    <source>
        <dbReference type="SAM" id="MobiDB-lite"/>
    </source>
</evidence>
<dbReference type="eggNOG" id="ENOG502S7ZC">
    <property type="taxonomic scope" value="Eukaryota"/>
</dbReference>
<keyword evidence="9" id="KW-1185">Reference proteome</keyword>
<feature type="region of interest" description="Disordered" evidence="6">
    <location>
        <begin position="469"/>
        <end position="506"/>
    </location>
</feature>
<feature type="compositionally biased region" description="Acidic residues" evidence="6">
    <location>
        <begin position="661"/>
        <end position="670"/>
    </location>
</feature>
<reference evidence="8" key="4">
    <citation type="journal article" date="2015" name="G3 (Bethesda)">
        <title>Genome sequences of three phytopathogenic species of the Magnaporthaceae family of fungi.</title>
        <authorList>
            <person name="Okagaki L.H."/>
            <person name="Nunes C.C."/>
            <person name="Sailsbery J."/>
            <person name="Clay B."/>
            <person name="Brown D."/>
            <person name="John T."/>
            <person name="Oh Y."/>
            <person name="Young N."/>
            <person name="Fitzgerald M."/>
            <person name="Haas B.J."/>
            <person name="Zeng Q."/>
            <person name="Young S."/>
            <person name="Adiconis X."/>
            <person name="Fan L."/>
            <person name="Levin J.Z."/>
            <person name="Mitchell T.K."/>
            <person name="Okubara P.A."/>
            <person name="Farman M.L."/>
            <person name="Kohn L.M."/>
            <person name="Birren B."/>
            <person name="Ma L.-J."/>
            <person name="Dean R.A."/>
        </authorList>
    </citation>
    <scope>NUCLEOTIDE SEQUENCE</scope>
    <source>
        <strain evidence="8">ATCC 64411 / 73-15</strain>
    </source>
</reference>
<comment type="similarity">
    <text evidence="3">Belongs to the INP1 family.</text>
</comment>
<dbReference type="OMA" id="PMPCAWE"/>
<dbReference type="EMBL" id="GL876968">
    <property type="protein sequence ID" value="KLU84522.1"/>
    <property type="molecule type" value="Genomic_DNA"/>
</dbReference>
<name>A0A0C4DUC5_MAGP6</name>
<feature type="region of interest" description="Disordered" evidence="6">
    <location>
        <begin position="309"/>
        <end position="414"/>
    </location>
</feature>
<feature type="compositionally biased region" description="Basic residues" evidence="6">
    <location>
        <begin position="488"/>
        <end position="497"/>
    </location>
</feature>
<feature type="compositionally biased region" description="Basic and acidic residues" evidence="6">
    <location>
        <begin position="270"/>
        <end position="287"/>
    </location>
</feature>
<feature type="compositionally biased region" description="Low complexity" evidence="6">
    <location>
        <begin position="21"/>
        <end position="43"/>
    </location>
</feature>
<feature type="region of interest" description="Disordered" evidence="6">
    <location>
        <begin position="270"/>
        <end position="295"/>
    </location>
</feature>
<feature type="region of interest" description="Disordered" evidence="6">
    <location>
        <begin position="199"/>
        <end position="228"/>
    </location>
</feature>
<evidence type="ECO:0000256" key="4">
    <source>
        <dbReference type="ARBA" id="ARBA00021397"/>
    </source>
</evidence>
<accession>A0A0C4DUC5</accession>
<evidence type="ECO:0000256" key="3">
    <source>
        <dbReference type="ARBA" id="ARBA00010707"/>
    </source>
</evidence>
<feature type="compositionally biased region" description="Polar residues" evidence="6">
    <location>
        <begin position="333"/>
        <end position="342"/>
    </location>
</feature>
<dbReference type="InterPro" id="IPR024758">
    <property type="entry name" value="Inp1"/>
</dbReference>
<feature type="region of interest" description="Disordered" evidence="6">
    <location>
        <begin position="652"/>
        <end position="690"/>
    </location>
</feature>
<evidence type="ECO:0000256" key="1">
    <source>
        <dbReference type="ARBA" id="ARBA00003594"/>
    </source>
</evidence>
<comment type="subcellular location">
    <subcellularLocation>
        <location evidence="2">Peroxisome membrane</location>
        <topology evidence="2">Peripheral membrane protein</topology>
    </subcellularLocation>
</comment>
<reference evidence="9" key="1">
    <citation type="submission" date="2010-05" db="EMBL/GenBank/DDBJ databases">
        <title>The genome sequence of Magnaporthe poae strain ATCC 64411.</title>
        <authorList>
            <person name="Ma L.-J."/>
            <person name="Dead R."/>
            <person name="Young S."/>
            <person name="Zeng Q."/>
            <person name="Koehrsen M."/>
            <person name="Alvarado L."/>
            <person name="Berlin A."/>
            <person name="Chapman S.B."/>
            <person name="Chen Z."/>
            <person name="Freedman E."/>
            <person name="Gellesch M."/>
            <person name="Goldberg J."/>
            <person name="Griggs A."/>
            <person name="Gujja S."/>
            <person name="Heilman E.R."/>
            <person name="Heiman D."/>
            <person name="Hepburn T."/>
            <person name="Howarth C."/>
            <person name="Jen D."/>
            <person name="Larson L."/>
            <person name="Mehta T."/>
            <person name="Neiman D."/>
            <person name="Pearson M."/>
            <person name="Roberts A."/>
            <person name="Saif S."/>
            <person name="Shea T."/>
            <person name="Shenoy N."/>
            <person name="Sisk P."/>
            <person name="Stolte C."/>
            <person name="Sykes S."/>
            <person name="Walk T."/>
            <person name="White J."/>
            <person name="Yandava C."/>
            <person name="Haas B."/>
            <person name="Nusbaum C."/>
            <person name="Birren B."/>
        </authorList>
    </citation>
    <scope>NUCLEOTIDE SEQUENCE [LARGE SCALE GENOMIC DNA]</scope>
    <source>
        <strain evidence="9">ATCC 64411 / 73-15</strain>
    </source>
</reference>
<dbReference type="GO" id="GO:0005780">
    <property type="term" value="C:extrinsic component of intraperoxisomal membrane"/>
    <property type="evidence" value="ECO:0007669"/>
    <property type="project" value="InterPro"/>
</dbReference>